<dbReference type="EMBL" id="JAHLPM010000003">
    <property type="protein sequence ID" value="MBU5437209.1"/>
    <property type="molecule type" value="Genomic_DNA"/>
</dbReference>
<dbReference type="InterPro" id="IPR000182">
    <property type="entry name" value="GNAT_dom"/>
</dbReference>
<evidence type="ECO:0000313" key="2">
    <source>
        <dbReference type="EMBL" id="MBU5437209.1"/>
    </source>
</evidence>
<keyword evidence="3" id="KW-1185">Reference proteome</keyword>
<dbReference type="Proteomes" id="UP000749471">
    <property type="component" value="Unassembled WGS sequence"/>
</dbReference>
<dbReference type="Pfam" id="PF00583">
    <property type="entry name" value="Acetyltransf_1"/>
    <property type="match status" value="1"/>
</dbReference>
<sequence length="165" mass="19560">MNIIYNFSLAQEKDIADILLLIRKRIQWMDNWGIEQWNKTNYMECYPKEYFDDCILKHKLYVLSEKESGKIIGAVVLDDTDKRWKDEIPAYYIHNLVTDLDAKGAGAAIIKYCEDIAIEHGKRRLRLDCQKVNVKLNQYYEKLGFLYVEEIRDGLYVGNKREKLL</sequence>
<evidence type="ECO:0000259" key="1">
    <source>
        <dbReference type="PROSITE" id="PS51186"/>
    </source>
</evidence>
<gene>
    <name evidence="2" type="ORF">KQI42_04260</name>
</gene>
<dbReference type="PROSITE" id="PS51186">
    <property type="entry name" value="GNAT"/>
    <property type="match status" value="1"/>
</dbReference>
<accession>A0ABS6E346</accession>
<dbReference type="RefSeq" id="WP_216517100.1">
    <property type="nucleotide sequence ID" value="NZ_JAHLPM010000003.1"/>
</dbReference>
<evidence type="ECO:0000313" key="3">
    <source>
        <dbReference type="Proteomes" id="UP000749471"/>
    </source>
</evidence>
<proteinExistence type="predicted"/>
<name>A0ABS6E346_9FIRM</name>
<comment type="caution">
    <text evidence="2">The sequence shown here is derived from an EMBL/GenBank/DDBJ whole genome shotgun (WGS) entry which is preliminary data.</text>
</comment>
<dbReference type="CDD" id="cd04301">
    <property type="entry name" value="NAT_SF"/>
    <property type="match status" value="1"/>
</dbReference>
<organism evidence="2 3">
    <name type="scientific">Tissierella simiarum</name>
    <dbReference type="NCBI Taxonomy" id="2841534"/>
    <lineage>
        <taxon>Bacteria</taxon>
        <taxon>Bacillati</taxon>
        <taxon>Bacillota</taxon>
        <taxon>Tissierellia</taxon>
        <taxon>Tissierellales</taxon>
        <taxon>Tissierellaceae</taxon>
        <taxon>Tissierella</taxon>
    </lineage>
</organism>
<reference evidence="2 3" key="1">
    <citation type="submission" date="2021-06" db="EMBL/GenBank/DDBJ databases">
        <authorList>
            <person name="Sun Q."/>
            <person name="Li D."/>
        </authorList>
    </citation>
    <scope>NUCLEOTIDE SEQUENCE [LARGE SCALE GENOMIC DNA]</scope>
    <source>
        <strain evidence="2 3">MSJ-40</strain>
    </source>
</reference>
<protein>
    <submittedName>
        <fullName evidence="2">GNAT family N-acetyltransferase</fullName>
    </submittedName>
</protein>
<feature type="domain" description="N-acetyltransferase" evidence="1">
    <location>
        <begin position="5"/>
        <end position="165"/>
    </location>
</feature>